<gene>
    <name evidence="1" type="ORF">L345_05375</name>
</gene>
<evidence type="ECO:0000313" key="1">
    <source>
        <dbReference type="EMBL" id="ETE68829.1"/>
    </source>
</evidence>
<dbReference type="EMBL" id="AZIM01000924">
    <property type="protein sequence ID" value="ETE68829.1"/>
    <property type="molecule type" value="Genomic_DNA"/>
</dbReference>
<dbReference type="AlphaFoldDB" id="V8P2S5"/>
<protein>
    <submittedName>
        <fullName evidence="1">Uncharacterized protein</fullName>
    </submittedName>
</protein>
<reference evidence="1 2" key="1">
    <citation type="journal article" date="2013" name="Proc. Natl. Acad. Sci. U.S.A.">
        <title>The king cobra genome reveals dynamic gene evolution and adaptation in the snake venom system.</title>
        <authorList>
            <person name="Vonk F.J."/>
            <person name="Casewell N.R."/>
            <person name="Henkel C.V."/>
            <person name="Heimberg A.M."/>
            <person name="Jansen H.J."/>
            <person name="McCleary R.J."/>
            <person name="Kerkkamp H.M."/>
            <person name="Vos R.A."/>
            <person name="Guerreiro I."/>
            <person name="Calvete J.J."/>
            <person name="Wuster W."/>
            <person name="Woods A.E."/>
            <person name="Logan J.M."/>
            <person name="Harrison R.A."/>
            <person name="Castoe T.A."/>
            <person name="de Koning A.P."/>
            <person name="Pollock D.D."/>
            <person name="Yandell M."/>
            <person name="Calderon D."/>
            <person name="Renjifo C."/>
            <person name="Currier R.B."/>
            <person name="Salgado D."/>
            <person name="Pla D."/>
            <person name="Sanz L."/>
            <person name="Hyder A.S."/>
            <person name="Ribeiro J.M."/>
            <person name="Arntzen J.W."/>
            <person name="van den Thillart G.E."/>
            <person name="Boetzer M."/>
            <person name="Pirovano W."/>
            <person name="Dirks R.P."/>
            <person name="Spaink H.P."/>
            <person name="Duboule D."/>
            <person name="McGlinn E."/>
            <person name="Kini R.M."/>
            <person name="Richardson M.K."/>
        </authorList>
    </citation>
    <scope>NUCLEOTIDE SEQUENCE</scope>
    <source>
        <tissue evidence="1">Blood</tissue>
    </source>
</reference>
<evidence type="ECO:0000313" key="2">
    <source>
        <dbReference type="Proteomes" id="UP000018936"/>
    </source>
</evidence>
<proteinExistence type="predicted"/>
<dbReference type="OrthoDB" id="9950441at2759"/>
<keyword evidence="2" id="KW-1185">Reference proteome</keyword>
<comment type="caution">
    <text evidence="1">The sequence shown here is derived from an EMBL/GenBank/DDBJ whole genome shotgun (WGS) entry which is preliminary data.</text>
</comment>
<feature type="non-terminal residue" evidence="1">
    <location>
        <position position="1"/>
    </location>
</feature>
<sequence>MERVTKIMVKSKYSPISGITREVDGMISVISRRKTVRDRRTEMHRVIFSPQSDGRDNEINGVEERQTADDEAISDIRVDLTATIILLGIISAHCTDNGPFPTFPVVLKVNVVLHALQINLGLVIILLIKGEEGYINAAGTLIDGWRHPLHTAIREKVSLYHMGDSKLSISTGEKRREELRGDCLTLNKLLRLEALYRDSIVIH</sequence>
<dbReference type="Proteomes" id="UP000018936">
    <property type="component" value="Unassembled WGS sequence"/>
</dbReference>
<organism evidence="1 2">
    <name type="scientific">Ophiophagus hannah</name>
    <name type="common">King cobra</name>
    <name type="synonym">Naja hannah</name>
    <dbReference type="NCBI Taxonomy" id="8665"/>
    <lineage>
        <taxon>Eukaryota</taxon>
        <taxon>Metazoa</taxon>
        <taxon>Chordata</taxon>
        <taxon>Craniata</taxon>
        <taxon>Vertebrata</taxon>
        <taxon>Euteleostomi</taxon>
        <taxon>Lepidosauria</taxon>
        <taxon>Squamata</taxon>
        <taxon>Bifurcata</taxon>
        <taxon>Unidentata</taxon>
        <taxon>Episquamata</taxon>
        <taxon>Toxicofera</taxon>
        <taxon>Serpentes</taxon>
        <taxon>Colubroidea</taxon>
        <taxon>Elapidae</taxon>
        <taxon>Elapinae</taxon>
        <taxon>Ophiophagus</taxon>
    </lineage>
</organism>
<name>V8P2S5_OPHHA</name>
<accession>V8P2S5</accession>